<dbReference type="Proteomes" id="UP000652760">
    <property type="component" value="Unassembled WGS sequence"/>
</dbReference>
<dbReference type="PANTHER" id="PTHR30006">
    <property type="entry name" value="THIAMINE-BINDING PERIPLASMIC PROTEIN-RELATED"/>
    <property type="match status" value="1"/>
</dbReference>
<dbReference type="PROSITE" id="PS51318">
    <property type="entry name" value="TAT"/>
    <property type="match status" value="1"/>
</dbReference>
<name>A0ABS1FBA6_9PROT</name>
<keyword evidence="3" id="KW-1185">Reference proteome</keyword>
<dbReference type="InterPro" id="IPR006059">
    <property type="entry name" value="SBP"/>
</dbReference>
<evidence type="ECO:0000313" key="3">
    <source>
        <dbReference type="Proteomes" id="UP000652760"/>
    </source>
</evidence>
<dbReference type="InterPro" id="IPR006311">
    <property type="entry name" value="TAT_signal"/>
</dbReference>
<evidence type="ECO:0000313" key="2">
    <source>
        <dbReference type="EMBL" id="MBK1840701.1"/>
    </source>
</evidence>
<dbReference type="RefSeq" id="WP_200197420.1">
    <property type="nucleotide sequence ID" value="NZ_JAENHM010000067.1"/>
</dbReference>
<protein>
    <submittedName>
        <fullName evidence="2">Extracellular solute-binding protein</fullName>
    </submittedName>
</protein>
<accession>A0ABS1FBA6</accession>
<evidence type="ECO:0000256" key="1">
    <source>
        <dbReference type="ARBA" id="ARBA00022729"/>
    </source>
</evidence>
<organism evidence="2 3">
    <name type="scientific">Azospirillum endophyticum</name>
    <dbReference type="NCBI Taxonomy" id="2800326"/>
    <lineage>
        <taxon>Bacteria</taxon>
        <taxon>Pseudomonadati</taxon>
        <taxon>Pseudomonadota</taxon>
        <taxon>Alphaproteobacteria</taxon>
        <taxon>Rhodospirillales</taxon>
        <taxon>Azospirillaceae</taxon>
        <taxon>Azospirillum</taxon>
    </lineage>
</organism>
<proteinExistence type="predicted"/>
<keyword evidence="1" id="KW-0732">Signal</keyword>
<dbReference type="Gene3D" id="3.40.190.10">
    <property type="entry name" value="Periplasmic binding protein-like II"/>
    <property type="match status" value="2"/>
</dbReference>
<dbReference type="PANTHER" id="PTHR30006:SF2">
    <property type="entry name" value="ABC TRANSPORTER SUBSTRATE-BINDING PROTEIN"/>
    <property type="match status" value="1"/>
</dbReference>
<dbReference type="SUPFAM" id="SSF53850">
    <property type="entry name" value="Periplasmic binding protein-like II"/>
    <property type="match status" value="1"/>
</dbReference>
<gene>
    <name evidence="2" type="ORF">JHL17_25175</name>
</gene>
<dbReference type="Pfam" id="PF13416">
    <property type="entry name" value="SBP_bac_8"/>
    <property type="match status" value="1"/>
</dbReference>
<reference evidence="3" key="1">
    <citation type="submission" date="2021-01" db="EMBL/GenBank/DDBJ databases">
        <title>Genome public.</title>
        <authorList>
            <person name="Liu C."/>
            <person name="Sun Q."/>
        </authorList>
    </citation>
    <scope>NUCLEOTIDE SEQUENCE [LARGE SCALE GENOMIC DNA]</scope>
    <source>
        <strain evidence="3">YIM B02556</strain>
    </source>
</reference>
<sequence length="355" mass="38283">MTDISRRGLLQTGGLAGAALLSGGLAGTGFARLAAAQQVVADDPLYAAARKEGALTLYWGSYEQQTMEAIRDAFKAKYPGIEVQLLRQASQTVYTRLRLELQNGVAECDSLGTTNLLHYTELKKIGALAAYDPPDAAMLPTAFKGLDKDAMYHVGAISLTSINYAPGKVAAPPTSWTALLEDQWKGKITTGSPAFSGDVASWVVAIRRKYGDDYLRRFGQQKPKVGQSNVDTVTDILAGERVVGSGAPFSYTLAQKAAGNPIDVSVPTDDAILNLGLTGIPVKAPHPNAARLFTNFLYSKEVSDILSKNFWPTLRTDVAWAEGRSLDQLKWYRNSGDDLAAEVAEGIAKWKELVR</sequence>
<comment type="caution">
    <text evidence="2">The sequence shown here is derived from an EMBL/GenBank/DDBJ whole genome shotgun (WGS) entry which is preliminary data.</text>
</comment>
<dbReference type="EMBL" id="JAENHM010000067">
    <property type="protein sequence ID" value="MBK1840701.1"/>
    <property type="molecule type" value="Genomic_DNA"/>
</dbReference>